<evidence type="ECO:0000313" key="4">
    <source>
        <dbReference type="EMBL" id="GBN17614.1"/>
    </source>
</evidence>
<accession>A0A4Y2LRV0</accession>
<evidence type="ECO:0000313" key="5">
    <source>
        <dbReference type="Proteomes" id="UP000499080"/>
    </source>
</evidence>
<name>A0A4Y2LRV0_ARAVE</name>
<evidence type="ECO:0000313" key="2">
    <source>
        <dbReference type="EMBL" id="GBN17548.1"/>
    </source>
</evidence>
<evidence type="ECO:0000313" key="3">
    <source>
        <dbReference type="EMBL" id="GBN17559.1"/>
    </source>
</evidence>
<reference evidence="1 5" key="1">
    <citation type="journal article" date="2019" name="Sci. Rep.">
        <title>Orb-weaving spider Araneus ventricosus genome elucidates the spidroin gene catalogue.</title>
        <authorList>
            <person name="Kono N."/>
            <person name="Nakamura H."/>
            <person name="Ohtoshi R."/>
            <person name="Moran D.A.P."/>
            <person name="Shinohara A."/>
            <person name="Yoshida Y."/>
            <person name="Fujiwara M."/>
            <person name="Mori M."/>
            <person name="Tomita M."/>
            <person name="Arakawa K."/>
        </authorList>
    </citation>
    <scope>NUCLEOTIDE SEQUENCE [LARGE SCALE GENOMIC DNA]</scope>
</reference>
<dbReference type="EMBL" id="BGPR01120079">
    <property type="protein sequence ID" value="GBN17614.1"/>
    <property type="molecule type" value="Genomic_DNA"/>
</dbReference>
<keyword evidence="5" id="KW-1185">Reference proteome</keyword>
<organism evidence="1 5">
    <name type="scientific">Araneus ventricosus</name>
    <name type="common">Orbweaver spider</name>
    <name type="synonym">Epeira ventricosa</name>
    <dbReference type="NCBI Taxonomy" id="182803"/>
    <lineage>
        <taxon>Eukaryota</taxon>
        <taxon>Metazoa</taxon>
        <taxon>Ecdysozoa</taxon>
        <taxon>Arthropoda</taxon>
        <taxon>Chelicerata</taxon>
        <taxon>Arachnida</taxon>
        <taxon>Araneae</taxon>
        <taxon>Araneomorphae</taxon>
        <taxon>Entelegynae</taxon>
        <taxon>Araneoidea</taxon>
        <taxon>Araneidae</taxon>
        <taxon>Araneus</taxon>
    </lineage>
</organism>
<protein>
    <submittedName>
        <fullName evidence="1">Uncharacterized protein</fullName>
    </submittedName>
</protein>
<comment type="caution">
    <text evidence="1">The sequence shown here is derived from an EMBL/GenBank/DDBJ whole genome shotgun (WGS) entry which is preliminary data.</text>
</comment>
<dbReference type="EMBL" id="BGPR01120036">
    <property type="protein sequence ID" value="GBN17488.1"/>
    <property type="molecule type" value="Genomic_DNA"/>
</dbReference>
<dbReference type="Proteomes" id="UP000499080">
    <property type="component" value="Unassembled WGS sequence"/>
</dbReference>
<dbReference type="EMBL" id="BGPR01120061">
    <property type="protein sequence ID" value="GBN17559.1"/>
    <property type="molecule type" value="Genomic_DNA"/>
</dbReference>
<gene>
    <name evidence="2" type="ORF">AVEN_187304_1</name>
    <name evidence="3" type="ORF">AVEN_207537_1</name>
    <name evidence="1" type="ORF">AVEN_259074_1</name>
    <name evidence="4" type="ORF">AVEN_28292_1</name>
</gene>
<dbReference type="AlphaFoldDB" id="A0A4Y2LRV0"/>
<proteinExistence type="predicted"/>
<dbReference type="EMBL" id="BGPR01120060">
    <property type="protein sequence ID" value="GBN17548.1"/>
    <property type="molecule type" value="Genomic_DNA"/>
</dbReference>
<sequence>MPLSGIPVEIIRYLCPSKLCVSKLLKLQALIPNGQKLKTRLHRRSAVHVNLVDVGSDFSPHLNGSLEEKAVRIIKVDFPEELKVLRRQGRIRKSNYLMILIPECHQNVPNRAFKGGYQRLAGLKPWWLEDSNESKYVLKIDHNWKSLF</sequence>
<evidence type="ECO:0000313" key="1">
    <source>
        <dbReference type="EMBL" id="GBN17488.1"/>
    </source>
</evidence>